<accession>A0ABN8QRV6</accession>
<sequence>MGKDVFFAEGVALIEKASDFTFGLANFKGEAINKLGDSDGHKQPFTIQGYFETYKLTRVQLYLTCQLCEDSDDEVLMTNVFGPSTSNSQSFRTPQNKGKAWRNQLHAQLENERKLWRNLRKEQDEEFQKCLELDRKKQAALEGEIEELSKLEELRSIKAARVPAEPGTGSPRVLMVAQHPFQGRVTRFFSAAEKMMAVYDCHDEIATDDEDCESLSLLAIDPVTETLPQQLMELDEERIIDERGKLEEGVGSGVTRDVIATFWQQLFAATMVGDREKVPCIRHDFQKSEWTAIGRVLVFGFKEINYFPISLSKAFLASCLFGKESIDDEFLLSSFRFYVTSEERETFDKIRKGDCESDDDDVLEFLGHYKTFAMPTKGNINSILSQLKHQELIQRPRYVAQCWVPVLAELKQYPEFSSPTGLDDFFSAKMPSEKKTARMLQSQPVNEAESQCLDYLKKFIRSLDAPALGTLLKFTTGSNIQPERLEVSFTSMDCPHLWPVVRVTKNLPELQ</sequence>
<reference evidence="2 3" key="1">
    <citation type="submission" date="2022-05" db="EMBL/GenBank/DDBJ databases">
        <authorList>
            <consortium name="Genoscope - CEA"/>
            <person name="William W."/>
        </authorList>
    </citation>
    <scope>NUCLEOTIDE SEQUENCE [LARGE SCALE GENOMIC DNA]</scope>
</reference>
<proteinExistence type="predicted"/>
<dbReference type="EMBL" id="CALNXK010000139">
    <property type="protein sequence ID" value="CAH3167049.1"/>
    <property type="molecule type" value="Genomic_DNA"/>
</dbReference>
<evidence type="ECO:0000313" key="2">
    <source>
        <dbReference type="EMBL" id="CAH3167049.1"/>
    </source>
</evidence>
<dbReference type="Proteomes" id="UP001159405">
    <property type="component" value="Unassembled WGS sequence"/>
</dbReference>
<evidence type="ECO:0008006" key="4">
    <source>
        <dbReference type="Google" id="ProtNLM"/>
    </source>
</evidence>
<organism evidence="2 3">
    <name type="scientific">Porites lobata</name>
    <dbReference type="NCBI Taxonomy" id="104759"/>
    <lineage>
        <taxon>Eukaryota</taxon>
        <taxon>Metazoa</taxon>
        <taxon>Cnidaria</taxon>
        <taxon>Anthozoa</taxon>
        <taxon>Hexacorallia</taxon>
        <taxon>Scleractinia</taxon>
        <taxon>Fungiina</taxon>
        <taxon>Poritidae</taxon>
        <taxon>Porites</taxon>
    </lineage>
</organism>
<evidence type="ECO:0000313" key="3">
    <source>
        <dbReference type="Proteomes" id="UP001159405"/>
    </source>
</evidence>
<name>A0ABN8QRV6_9CNID</name>
<comment type="caution">
    <text evidence="2">The sequence shown here is derived from an EMBL/GenBank/DDBJ whole genome shotgun (WGS) entry which is preliminary data.</text>
</comment>
<keyword evidence="1" id="KW-0175">Coiled coil</keyword>
<keyword evidence="3" id="KW-1185">Reference proteome</keyword>
<evidence type="ECO:0000256" key="1">
    <source>
        <dbReference type="SAM" id="Coils"/>
    </source>
</evidence>
<gene>
    <name evidence="2" type="ORF">PLOB_00008019</name>
</gene>
<protein>
    <recommendedName>
        <fullName evidence="4">HECT domain-containing protein</fullName>
    </recommendedName>
</protein>
<feature type="coiled-coil region" evidence="1">
    <location>
        <begin position="102"/>
        <end position="151"/>
    </location>
</feature>